<dbReference type="GO" id="GO:0006351">
    <property type="term" value="P:DNA-templated transcription"/>
    <property type="evidence" value="ECO:0007669"/>
    <property type="project" value="InterPro"/>
</dbReference>
<dbReference type="Pfam" id="PF04082">
    <property type="entry name" value="Fungal_trans"/>
    <property type="match status" value="1"/>
</dbReference>
<keyword evidence="3" id="KW-1133">Transmembrane helix</keyword>
<name>A0A9W9WZJ5_9EURO</name>
<evidence type="ECO:0000259" key="5">
    <source>
        <dbReference type="SMART" id="SM00906"/>
    </source>
</evidence>
<dbReference type="GO" id="GO:0003700">
    <property type="term" value="F:DNA-binding transcription factor activity"/>
    <property type="evidence" value="ECO:0007669"/>
    <property type="project" value="InterPro"/>
</dbReference>
<evidence type="ECO:0000256" key="4">
    <source>
        <dbReference type="SAM" id="SignalP"/>
    </source>
</evidence>
<organism evidence="6 7">
    <name type="scientific">Penicillium desertorum</name>
    <dbReference type="NCBI Taxonomy" id="1303715"/>
    <lineage>
        <taxon>Eukaryota</taxon>
        <taxon>Fungi</taxon>
        <taxon>Dikarya</taxon>
        <taxon>Ascomycota</taxon>
        <taxon>Pezizomycotina</taxon>
        <taxon>Eurotiomycetes</taxon>
        <taxon>Eurotiomycetidae</taxon>
        <taxon>Eurotiales</taxon>
        <taxon>Aspergillaceae</taxon>
        <taxon>Penicillium</taxon>
    </lineage>
</organism>
<sequence>MKTGSISALVLATATSILAAPSPKVSVLEPLQLTNLNAAIPSTTPPQTCLLSFAVKDPNTNTDTKCSAYWSIGMPGNKTYNCSDKAYQLHLPNGIYDIEKFDLGVSRADGSESGRATVSGDSWECEKQEYPMARCKWDATGSTTEEIWTICSAPEKLDDSAIFQPPRWPIRLVDIYKEYYDIALWTILQAHGAERGGALAIYVDTERSAVIEINRRPRKSTRQELADTKARVRELEATLLGLKESTKQNQKGLAILSPSRSSSPASARPVSEALLSYLPDTRDFDTALAAFQWHISYCGLGSSLSTQRAAFYSLIQEQTGCTFNVDSFAHEVTQSFNTQQLKSTKKVIGIKWPGSALVQQCLEYFDRNGLYSIFPIIDVEAVQILLNANVLDKPPHMSRAANRACLVAFAAMITHIHRHERAFANADPDAYLQAALTLLPEMLLEPPDLRTLEAVTILMLYICPLGRPQAAELLLGIAVQLIYNLGANRIQTPNEIHRTDQRSQHLRALFWHCYAVDKEFSIRKSQPPLINDADCDLDLPTTYAQETSERHFYMKPLSSKELLFPPTSAFPCSSPRSSGYYQELSDLNLGYPADCRPEVFATESAPDYLFHDLSMRGVNIHLEYYYCLGKIHGASSSSKIPSPQSWSPLPSSAELCFEAARCSLIYIWRVRQFINQHTFWLHAQFLLTAVLSVFWYLITVPTSSTFTRDLKTLEDIAGFLAHLGRPADDGQTYPPFYLAQAFVERLVSMARHSRSRIEGT</sequence>
<gene>
    <name evidence="6" type="ORF">N7530_005118</name>
</gene>
<keyword evidence="7" id="KW-1185">Reference proteome</keyword>
<dbReference type="Proteomes" id="UP001147760">
    <property type="component" value="Unassembled WGS sequence"/>
</dbReference>
<protein>
    <submittedName>
        <fullName evidence="6">Transcriptional regulator family: Fungal Specific TF</fullName>
    </submittedName>
</protein>
<accession>A0A9W9WZJ5</accession>
<comment type="caution">
    <text evidence="6">The sequence shown here is derived from an EMBL/GenBank/DDBJ whole genome shotgun (WGS) entry which is preliminary data.</text>
</comment>
<dbReference type="SMART" id="SM00906">
    <property type="entry name" value="Fungal_trans"/>
    <property type="match status" value="1"/>
</dbReference>
<keyword evidence="4" id="KW-0732">Signal</keyword>
<dbReference type="CDD" id="cd12148">
    <property type="entry name" value="fungal_TF_MHR"/>
    <property type="match status" value="1"/>
</dbReference>
<evidence type="ECO:0000256" key="1">
    <source>
        <dbReference type="ARBA" id="ARBA00023242"/>
    </source>
</evidence>
<reference evidence="6" key="2">
    <citation type="journal article" date="2023" name="IMA Fungus">
        <title>Comparative genomic study of the Penicillium genus elucidates a diverse pangenome and 15 lateral gene transfer events.</title>
        <authorList>
            <person name="Petersen C."/>
            <person name="Sorensen T."/>
            <person name="Nielsen M.R."/>
            <person name="Sondergaard T.E."/>
            <person name="Sorensen J.L."/>
            <person name="Fitzpatrick D.A."/>
            <person name="Frisvad J.C."/>
            <person name="Nielsen K.L."/>
        </authorList>
    </citation>
    <scope>NUCLEOTIDE SEQUENCE</scope>
    <source>
        <strain evidence="6">IBT 17660</strain>
    </source>
</reference>
<dbReference type="GO" id="GO:0008270">
    <property type="term" value="F:zinc ion binding"/>
    <property type="evidence" value="ECO:0007669"/>
    <property type="project" value="InterPro"/>
</dbReference>
<feature type="signal peptide" evidence="4">
    <location>
        <begin position="1"/>
        <end position="19"/>
    </location>
</feature>
<dbReference type="OrthoDB" id="4116913at2759"/>
<keyword evidence="3" id="KW-0812">Transmembrane</keyword>
<feature type="chain" id="PRO_5040951770" evidence="4">
    <location>
        <begin position="20"/>
        <end position="760"/>
    </location>
</feature>
<dbReference type="PANTHER" id="PTHR46910:SF20">
    <property type="entry name" value="ZN(II)2CYS6 TRANSCRIPTION FACTOR (EUROFUNG)-RELATED"/>
    <property type="match status" value="1"/>
</dbReference>
<dbReference type="AlphaFoldDB" id="A0A9W9WZJ5"/>
<dbReference type="InterPro" id="IPR007219">
    <property type="entry name" value="XnlR_reg_dom"/>
</dbReference>
<proteinExistence type="predicted"/>
<evidence type="ECO:0000256" key="2">
    <source>
        <dbReference type="SAM" id="Coils"/>
    </source>
</evidence>
<dbReference type="EMBL" id="JAPWDO010000003">
    <property type="protein sequence ID" value="KAJ5479609.1"/>
    <property type="molecule type" value="Genomic_DNA"/>
</dbReference>
<keyword evidence="3" id="KW-0472">Membrane</keyword>
<dbReference type="GO" id="GO:0003677">
    <property type="term" value="F:DNA binding"/>
    <property type="evidence" value="ECO:0007669"/>
    <property type="project" value="InterPro"/>
</dbReference>
<feature type="transmembrane region" description="Helical" evidence="3">
    <location>
        <begin position="679"/>
        <end position="698"/>
    </location>
</feature>
<evidence type="ECO:0000313" key="7">
    <source>
        <dbReference type="Proteomes" id="UP001147760"/>
    </source>
</evidence>
<keyword evidence="1" id="KW-0539">Nucleus</keyword>
<evidence type="ECO:0000313" key="6">
    <source>
        <dbReference type="EMBL" id="KAJ5479609.1"/>
    </source>
</evidence>
<evidence type="ECO:0000256" key="3">
    <source>
        <dbReference type="SAM" id="Phobius"/>
    </source>
</evidence>
<dbReference type="InterPro" id="IPR050987">
    <property type="entry name" value="AtrR-like"/>
</dbReference>
<feature type="domain" description="Xylanolytic transcriptional activator regulatory" evidence="5">
    <location>
        <begin position="471"/>
        <end position="546"/>
    </location>
</feature>
<keyword evidence="2" id="KW-0175">Coiled coil</keyword>
<reference evidence="6" key="1">
    <citation type="submission" date="2022-12" db="EMBL/GenBank/DDBJ databases">
        <authorList>
            <person name="Petersen C."/>
        </authorList>
    </citation>
    <scope>NUCLEOTIDE SEQUENCE</scope>
    <source>
        <strain evidence="6">IBT 17660</strain>
    </source>
</reference>
<dbReference type="PANTHER" id="PTHR46910">
    <property type="entry name" value="TRANSCRIPTION FACTOR PDR1"/>
    <property type="match status" value="1"/>
</dbReference>
<feature type="coiled-coil region" evidence="2">
    <location>
        <begin position="218"/>
        <end position="245"/>
    </location>
</feature>